<evidence type="ECO:0000313" key="1">
    <source>
        <dbReference type="EMBL" id="ABD12661.1"/>
    </source>
</evidence>
<dbReference type="KEGG" id="fra:Francci3_3304"/>
<protein>
    <submittedName>
        <fullName evidence="1">Uncharacterized protein</fullName>
    </submittedName>
</protein>
<dbReference type="EMBL" id="CP000249">
    <property type="protein sequence ID" value="ABD12661.1"/>
    <property type="molecule type" value="Genomic_DNA"/>
</dbReference>
<sequence>MSVARRRERPAVVETPSGAWLVGVDPRTRLCVAAYRPAAPDAGVLFTVPARTVTAASSWELEPQIGMALGDEVHEALRLAAVTVRLDAEAEGVTVAARGADSPGPDEARVSRASDLVRVPGRGPVTYAESLACSRVLLRWEARGLEDLSDVYRLDVLALSRDIREGRRELTYRLSVNDRVMVAGNDIEVPGGIVVRSSDTVRGLMVMLTSPDPELALTAGQRDVLRRRDELMSLVAEKPGPLRPGERVEVALPDGRMLTGTVTAATRGADQDVRSYQWNPDQASLPGGFFGPHGLLRGGIVSPAPAVRATLLPDPAAG</sequence>
<dbReference type="STRING" id="106370.Francci3_3304"/>
<dbReference type="Proteomes" id="UP000001937">
    <property type="component" value="Chromosome"/>
</dbReference>
<gene>
    <name evidence="1" type="ordered locus">Francci3_3304</name>
</gene>
<proteinExistence type="predicted"/>
<organism evidence="1 2">
    <name type="scientific">Frankia casuarinae (strain DSM 45818 / CECT 9043 / HFP020203 / CcI3)</name>
    <dbReference type="NCBI Taxonomy" id="106370"/>
    <lineage>
        <taxon>Bacteria</taxon>
        <taxon>Bacillati</taxon>
        <taxon>Actinomycetota</taxon>
        <taxon>Actinomycetes</taxon>
        <taxon>Frankiales</taxon>
        <taxon>Frankiaceae</taxon>
        <taxon>Frankia</taxon>
    </lineage>
</organism>
<keyword evidence="2" id="KW-1185">Reference proteome</keyword>
<evidence type="ECO:0000313" key="2">
    <source>
        <dbReference type="Proteomes" id="UP000001937"/>
    </source>
</evidence>
<reference evidence="1 2" key="1">
    <citation type="journal article" date="2007" name="Genome Res.">
        <title>Genome characteristics of facultatively symbiotic Frankia sp. strains reflect host range and host plant biogeography.</title>
        <authorList>
            <person name="Normand P."/>
            <person name="Lapierre P."/>
            <person name="Tisa L.S."/>
            <person name="Gogarten J.P."/>
            <person name="Alloisio N."/>
            <person name="Bagnarol E."/>
            <person name="Bassi C.A."/>
            <person name="Berry A.M."/>
            <person name="Bickhart D.M."/>
            <person name="Choisne N."/>
            <person name="Couloux A."/>
            <person name="Cournoyer B."/>
            <person name="Cruveiller S."/>
            <person name="Daubin V."/>
            <person name="Demange N."/>
            <person name="Francino M.P."/>
            <person name="Goltsman E."/>
            <person name="Huang Y."/>
            <person name="Kopp O.R."/>
            <person name="Labarre L."/>
            <person name="Lapidus A."/>
            <person name="Lavire C."/>
            <person name="Marechal J."/>
            <person name="Martinez M."/>
            <person name="Mastronunzio J.E."/>
            <person name="Mullin B.C."/>
            <person name="Niemann J."/>
            <person name="Pujic P."/>
            <person name="Rawnsley T."/>
            <person name="Rouy Z."/>
            <person name="Schenowitz C."/>
            <person name="Sellstedt A."/>
            <person name="Tavares F."/>
            <person name="Tomkins J.P."/>
            <person name="Vallenet D."/>
            <person name="Valverde C."/>
            <person name="Wall L.G."/>
            <person name="Wang Y."/>
            <person name="Medigue C."/>
            <person name="Benson D.R."/>
        </authorList>
    </citation>
    <scope>NUCLEOTIDE SEQUENCE [LARGE SCALE GENOMIC DNA]</scope>
    <source>
        <strain evidence="2">DSM 45818 / CECT 9043 / CcI3</strain>
    </source>
</reference>
<dbReference type="HOGENOM" id="CLU_056915_0_0_11"/>
<name>Q2J7T1_FRACC</name>
<dbReference type="AlphaFoldDB" id="Q2J7T1"/>
<accession>Q2J7T1</accession>